<proteinExistence type="predicted"/>
<dbReference type="InterPro" id="IPR000679">
    <property type="entry name" value="Znf_GATA"/>
</dbReference>
<dbReference type="InterPro" id="IPR013088">
    <property type="entry name" value="Znf_NHR/GATA"/>
</dbReference>
<feature type="compositionally biased region" description="Low complexity" evidence="2">
    <location>
        <begin position="146"/>
        <end position="158"/>
    </location>
</feature>
<dbReference type="Gene3D" id="3.30.50.10">
    <property type="entry name" value="Erythroid Transcription Factor GATA-1, subunit A"/>
    <property type="match status" value="1"/>
</dbReference>
<dbReference type="GO" id="GO:0008270">
    <property type="term" value="F:zinc ion binding"/>
    <property type="evidence" value="ECO:0007669"/>
    <property type="project" value="UniProtKB-KW"/>
</dbReference>
<accession>A0A427XJG5</accession>
<keyword evidence="1" id="KW-0863">Zinc-finger</keyword>
<dbReference type="GO" id="GO:0006355">
    <property type="term" value="P:regulation of DNA-templated transcription"/>
    <property type="evidence" value="ECO:0007669"/>
    <property type="project" value="InterPro"/>
</dbReference>
<feature type="domain" description="GATA-type" evidence="3">
    <location>
        <begin position="62"/>
        <end position="104"/>
    </location>
</feature>
<dbReference type="RefSeq" id="XP_028474133.1">
    <property type="nucleotide sequence ID" value="XM_028617670.1"/>
</dbReference>
<dbReference type="AlphaFoldDB" id="A0A427XJG5"/>
<keyword evidence="1" id="KW-0479">Metal-binding</keyword>
<feature type="compositionally biased region" description="Low complexity" evidence="2">
    <location>
        <begin position="179"/>
        <end position="196"/>
    </location>
</feature>
<reference evidence="4 5" key="1">
    <citation type="submission" date="2018-11" db="EMBL/GenBank/DDBJ databases">
        <title>Genome sequence of Apiotrichum porosum DSM 27194.</title>
        <authorList>
            <person name="Aliyu H."/>
            <person name="Gorte O."/>
            <person name="Ochsenreither K."/>
        </authorList>
    </citation>
    <scope>NUCLEOTIDE SEQUENCE [LARGE SCALE GENOMIC DNA]</scope>
    <source>
        <strain evidence="4 5">DSM 27194</strain>
    </source>
</reference>
<sequence length="384" mass="42723">MARTKRVRASSEDSYNGGPTTQTATPSPPKKARTTEPAAEGTVVRKKKARNVRSGNCSNCWCNETETDLWRNDVDVPLEHNGKDGFMVCNACGLWRKDHGTKRPTHLWKHYKKRIPPPELLAKVAQAFGWDPSNWEACVAAPAPPASTKATKLTTSPAPTTPLPNDNSEVITHYGLITPPSRSDSESPASSSLSEYDSQRDLEGAATLIALHHREEFTPPPSPPARHRHREHIPCTLLDQAHKSRYEPYWVSRDRHAPRHDYTSNNIYPNAGRMYLPAPPPRHRTVPLPSITESYPASHYGVVRPHVGNLLNSPRMDAYALSIPDSVPSLTRESFCSETSLGTPVAESRALPSPVVATGEQDGYPWGRDNTYENRNYDFVKSRQ</sequence>
<keyword evidence="1" id="KW-0862">Zinc</keyword>
<gene>
    <name evidence="4" type="ORF">EHS24_001912</name>
</gene>
<name>A0A427XJG5_9TREE</name>
<dbReference type="PROSITE" id="PS50114">
    <property type="entry name" value="GATA_ZN_FINGER_2"/>
    <property type="match status" value="1"/>
</dbReference>
<evidence type="ECO:0000313" key="4">
    <source>
        <dbReference type="EMBL" id="RSH78986.1"/>
    </source>
</evidence>
<dbReference type="EMBL" id="RSCE01000011">
    <property type="protein sequence ID" value="RSH78986.1"/>
    <property type="molecule type" value="Genomic_DNA"/>
</dbReference>
<dbReference type="SMART" id="SM00401">
    <property type="entry name" value="ZnF_GATA"/>
    <property type="match status" value="1"/>
</dbReference>
<protein>
    <recommendedName>
        <fullName evidence="3">GATA-type domain-containing protein</fullName>
    </recommendedName>
</protein>
<evidence type="ECO:0000313" key="5">
    <source>
        <dbReference type="Proteomes" id="UP000279236"/>
    </source>
</evidence>
<dbReference type="STRING" id="105984.A0A427XJG5"/>
<keyword evidence="5" id="KW-1185">Reference proteome</keyword>
<evidence type="ECO:0000259" key="3">
    <source>
        <dbReference type="PROSITE" id="PS50114"/>
    </source>
</evidence>
<feature type="region of interest" description="Disordered" evidence="2">
    <location>
        <begin position="146"/>
        <end position="198"/>
    </location>
</feature>
<dbReference type="SUPFAM" id="SSF57716">
    <property type="entry name" value="Glucocorticoid receptor-like (DNA-binding domain)"/>
    <property type="match status" value="1"/>
</dbReference>
<dbReference type="GeneID" id="39586455"/>
<dbReference type="GO" id="GO:0043565">
    <property type="term" value="F:sequence-specific DNA binding"/>
    <property type="evidence" value="ECO:0007669"/>
    <property type="project" value="InterPro"/>
</dbReference>
<dbReference type="CDD" id="cd00202">
    <property type="entry name" value="ZnF_GATA"/>
    <property type="match status" value="1"/>
</dbReference>
<dbReference type="OrthoDB" id="515401at2759"/>
<evidence type="ECO:0000256" key="2">
    <source>
        <dbReference type="SAM" id="MobiDB-lite"/>
    </source>
</evidence>
<feature type="compositionally biased region" description="Polar residues" evidence="2">
    <location>
        <begin position="12"/>
        <end position="25"/>
    </location>
</feature>
<feature type="region of interest" description="Disordered" evidence="2">
    <location>
        <begin position="1"/>
        <end position="48"/>
    </location>
</feature>
<comment type="caution">
    <text evidence="4">The sequence shown here is derived from an EMBL/GenBank/DDBJ whole genome shotgun (WGS) entry which is preliminary data.</text>
</comment>
<evidence type="ECO:0000256" key="1">
    <source>
        <dbReference type="PROSITE-ProRule" id="PRU00094"/>
    </source>
</evidence>
<dbReference type="Proteomes" id="UP000279236">
    <property type="component" value="Unassembled WGS sequence"/>
</dbReference>
<organism evidence="4 5">
    <name type="scientific">Apiotrichum porosum</name>
    <dbReference type="NCBI Taxonomy" id="105984"/>
    <lineage>
        <taxon>Eukaryota</taxon>
        <taxon>Fungi</taxon>
        <taxon>Dikarya</taxon>
        <taxon>Basidiomycota</taxon>
        <taxon>Agaricomycotina</taxon>
        <taxon>Tremellomycetes</taxon>
        <taxon>Trichosporonales</taxon>
        <taxon>Trichosporonaceae</taxon>
        <taxon>Apiotrichum</taxon>
    </lineage>
</organism>